<evidence type="ECO:0000256" key="1">
    <source>
        <dbReference type="ARBA" id="ARBA00004127"/>
    </source>
</evidence>
<dbReference type="HOGENOM" id="CLU_130854_1_0_2"/>
<feature type="domain" description="DUF1232" evidence="5">
    <location>
        <begin position="52"/>
        <end position="86"/>
    </location>
</feature>
<reference evidence="6 7" key="2">
    <citation type="journal article" date="2014" name="Int. J. Syst. Evol. Microbiol.">
        <title>Methanobacterium paludis sp. nov. and a novel strain of Methanobacterium lacus isolated from northern peatlands.</title>
        <authorList>
            <person name="Cadillo-Quiroz H."/>
            <person name="Brauer S.L."/>
            <person name="Goodson N."/>
            <person name="Yavitt J.B."/>
            <person name="Zinder S.H."/>
        </authorList>
    </citation>
    <scope>NUCLEOTIDE SEQUENCE [LARGE SCALE GENOMIC DNA]</scope>
    <source>
        <strain evidence="6 7">AL-21</strain>
    </source>
</reference>
<reference evidence="7" key="1">
    <citation type="submission" date="2011-02" db="EMBL/GenBank/DDBJ databases">
        <title>Complete sequence of Methanobacterium sp. AL-21.</title>
        <authorList>
            <consortium name="US DOE Joint Genome Institute"/>
            <person name="Lucas S."/>
            <person name="Copeland A."/>
            <person name="Lapidus A."/>
            <person name="Cheng J.-F."/>
            <person name="Goodwin L."/>
            <person name="Pitluck S."/>
            <person name="Chertkov O."/>
            <person name="Detter J.C."/>
            <person name="Han C."/>
            <person name="Tapia R."/>
            <person name="Land M."/>
            <person name="Hauser L."/>
            <person name="Kyrpides N."/>
            <person name="Ivanova N."/>
            <person name="Mikhailova N."/>
            <person name="Pagani I."/>
            <person name="Cadillo-Quiroz H."/>
            <person name="Imachi H."/>
            <person name="Zinder S."/>
            <person name="Liu W."/>
            <person name="Woyke T."/>
        </authorList>
    </citation>
    <scope>NUCLEOTIDE SEQUENCE [LARGE SCALE GENOMIC DNA]</scope>
    <source>
        <strain evidence="7">AL-21</strain>
    </source>
</reference>
<dbReference type="EMBL" id="CP002551">
    <property type="protein sequence ID" value="ADZ09867.1"/>
    <property type="molecule type" value="Genomic_DNA"/>
</dbReference>
<dbReference type="GO" id="GO:0012505">
    <property type="term" value="C:endomembrane system"/>
    <property type="evidence" value="ECO:0007669"/>
    <property type="project" value="UniProtKB-SubCell"/>
</dbReference>
<keyword evidence="2" id="KW-0812">Transmembrane</keyword>
<dbReference type="Pfam" id="PF06803">
    <property type="entry name" value="DUF1232"/>
    <property type="match status" value="1"/>
</dbReference>
<sequence length="140" mass="16504">MENQFKDFYDVLRENLDNYRGDYERFVDYGPDLYKLLSDLLNDQSLKSKYRLRICATLGYFVVPFDIIPEQIYGPHGYIDDIFLCSYVLNEVKEEIGIELLDEHWDGDEELENVLDVCYTSSKEILGDKTIEILNYVGFI</sequence>
<evidence type="ECO:0000313" key="6">
    <source>
        <dbReference type="EMBL" id="ADZ09867.1"/>
    </source>
</evidence>
<dbReference type="STRING" id="877455.Metbo_1641"/>
<keyword evidence="3" id="KW-1133">Transmembrane helix</keyword>
<evidence type="ECO:0000313" key="7">
    <source>
        <dbReference type="Proteomes" id="UP000007490"/>
    </source>
</evidence>
<dbReference type="AlphaFoldDB" id="F0T9B6"/>
<accession>F0T9B6</accession>
<keyword evidence="7" id="KW-1185">Reference proteome</keyword>
<evidence type="ECO:0000259" key="5">
    <source>
        <dbReference type="Pfam" id="PF06803"/>
    </source>
</evidence>
<name>F0T9B6_METLA</name>
<gene>
    <name evidence="6" type="ordered locus">Metbo_1641</name>
</gene>
<evidence type="ECO:0000256" key="4">
    <source>
        <dbReference type="ARBA" id="ARBA00023136"/>
    </source>
</evidence>
<evidence type="ECO:0000256" key="3">
    <source>
        <dbReference type="ARBA" id="ARBA00022989"/>
    </source>
</evidence>
<comment type="subcellular location">
    <subcellularLocation>
        <location evidence="1">Endomembrane system</location>
        <topology evidence="1">Multi-pass membrane protein</topology>
    </subcellularLocation>
</comment>
<dbReference type="KEGG" id="mel:Metbo_1641"/>
<dbReference type="eggNOG" id="arCOG06459">
    <property type="taxonomic scope" value="Archaea"/>
</dbReference>
<evidence type="ECO:0000256" key="2">
    <source>
        <dbReference type="ARBA" id="ARBA00022692"/>
    </source>
</evidence>
<protein>
    <recommendedName>
        <fullName evidence="5">DUF1232 domain-containing protein</fullName>
    </recommendedName>
</protein>
<dbReference type="GeneID" id="10278098"/>
<dbReference type="RefSeq" id="WP_013645218.1">
    <property type="nucleotide sequence ID" value="NC_015216.1"/>
</dbReference>
<dbReference type="Proteomes" id="UP000007490">
    <property type="component" value="Chromosome"/>
</dbReference>
<proteinExistence type="predicted"/>
<organism evidence="6 7">
    <name type="scientific">Methanobacterium lacus (strain AL-21)</name>
    <dbReference type="NCBI Taxonomy" id="877455"/>
    <lineage>
        <taxon>Archaea</taxon>
        <taxon>Methanobacteriati</taxon>
        <taxon>Methanobacteriota</taxon>
        <taxon>Methanomada group</taxon>
        <taxon>Methanobacteria</taxon>
        <taxon>Methanobacteriales</taxon>
        <taxon>Methanobacteriaceae</taxon>
        <taxon>Methanobacterium</taxon>
    </lineage>
</organism>
<dbReference type="OrthoDB" id="77982at2157"/>
<dbReference type="InterPro" id="IPR010652">
    <property type="entry name" value="DUF1232"/>
</dbReference>
<keyword evidence="4" id="KW-0472">Membrane</keyword>